<evidence type="ECO:0000313" key="6">
    <source>
        <dbReference type="EMBL" id="KAA0184058.1"/>
    </source>
</evidence>
<comment type="subcellular location">
    <subcellularLocation>
        <location evidence="1">Membrane</location>
    </subcellularLocation>
</comment>
<organism evidence="6">
    <name type="scientific">Hyalella azteca</name>
    <name type="common">Amphipod</name>
    <dbReference type="NCBI Taxonomy" id="294128"/>
    <lineage>
        <taxon>Eukaryota</taxon>
        <taxon>Metazoa</taxon>
        <taxon>Ecdysozoa</taxon>
        <taxon>Arthropoda</taxon>
        <taxon>Crustacea</taxon>
        <taxon>Multicrustacea</taxon>
        <taxon>Malacostraca</taxon>
        <taxon>Eumalacostraca</taxon>
        <taxon>Peracarida</taxon>
        <taxon>Amphipoda</taxon>
        <taxon>Senticaudata</taxon>
        <taxon>Talitrida</taxon>
        <taxon>Talitroidea</taxon>
        <taxon>Hyalellidae</taxon>
        <taxon>Hyalella</taxon>
    </lineage>
</organism>
<dbReference type="PANTHER" id="PTHR13608">
    <property type="entry name" value="ARMADILLO-LIKE HELICAL DOMAIN-CONTAINING PROTEIN 3"/>
    <property type="match status" value="1"/>
</dbReference>
<feature type="domain" description="Armadillo-like helical" evidence="5">
    <location>
        <begin position="6"/>
        <end position="74"/>
    </location>
</feature>
<dbReference type="PANTHER" id="PTHR13608:SF3">
    <property type="entry name" value="ARMADILLO-LIKE HELICAL DOMAIN-CONTAINING PROTEIN 3"/>
    <property type="match status" value="1"/>
</dbReference>
<sequence>MSCCCRSIIGHFSPALDRFSHEQNISTLTEAQVLDVVRSNYESLTLKLHDSLDTYTKYTALPHHKALHANMVRVS</sequence>
<dbReference type="GO" id="GO:0016020">
    <property type="term" value="C:membrane"/>
    <property type="evidence" value="ECO:0007669"/>
    <property type="project" value="UniProtKB-SubCell"/>
</dbReference>
<evidence type="ECO:0000259" key="5">
    <source>
        <dbReference type="Pfam" id="PF08427"/>
    </source>
</evidence>
<dbReference type="EMBL" id="JQDR03017243">
    <property type="protein sequence ID" value="KAA0184058.1"/>
    <property type="molecule type" value="Genomic_DNA"/>
</dbReference>
<name>A0A6A0GRB4_HYAAZ</name>
<keyword evidence="2" id="KW-0812">Transmembrane</keyword>
<reference evidence="6" key="3">
    <citation type="submission" date="2019-06" db="EMBL/GenBank/DDBJ databases">
        <authorList>
            <person name="Poynton C."/>
            <person name="Hasenbein S."/>
            <person name="Benoit J.B."/>
            <person name="Sepulveda M.S."/>
            <person name="Poelchau M.F."/>
            <person name="Murali S.C."/>
            <person name="Chen S."/>
            <person name="Glastad K.M."/>
            <person name="Werren J.H."/>
            <person name="Vineis J.H."/>
            <person name="Bowen J.L."/>
            <person name="Friedrich M."/>
            <person name="Jones J."/>
            <person name="Robertson H.M."/>
            <person name="Feyereisen R."/>
            <person name="Mechler-Hickson A."/>
            <person name="Mathers N."/>
            <person name="Lee C.E."/>
            <person name="Colbourne J.K."/>
            <person name="Biales A."/>
            <person name="Johnston J.S."/>
            <person name="Wellborn G.A."/>
            <person name="Rosendale A.J."/>
            <person name="Cridge A.G."/>
            <person name="Munoz-Torres M.C."/>
            <person name="Bain P.A."/>
            <person name="Manny A.R."/>
            <person name="Major K.M."/>
            <person name="Lambert F.N."/>
            <person name="Vulpe C.D."/>
            <person name="Tuck P."/>
            <person name="Blalock B.J."/>
            <person name="Lin Y.-Y."/>
            <person name="Smith M.E."/>
            <person name="Ochoa-Acuna H."/>
            <person name="Chen M.-J.M."/>
            <person name="Childers C.P."/>
            <person name="Qu J."/>
            <person name="Dugan S."/>
            <person name="Lee S.L."/>
            <person name="Chao H."/>
            <person name="Dinh H."/>
            <person name="Han Y."/>
            <person name="Doddapaneni H."/>
            <person name="Worley K.C."/>
            <person name="Muzny D.M."/>
            <person name="Gibbs R.A."/>
            <person name="Richards S."/>
        </authorList>
    </citation>
    <scope>NUCLEOTIDE SEQUENCE</scope>
    <source>
        <strain evidence="6">HAZT.00-mixed</strain>
        <tissue evidence="6">Whole organism</tissue>
    </source>
</reference>
<keyword evidence="4" id="KW-0472">Membrane</keyword>
<protein>
    <recommendedName>
        <fullName evidence="5">Armadillo-like helical domain-containing protein</fullName>
    </recommendedName>
</protein>
<evidence type="ECO:0000256" key="4">
    <source>
        <dbReference type="ARBA" id="ARBA00023136"/>
    </source>
</evidence>
<evidence type="ECO:0000256" key="3">
    <source>
        <dbReference type="ARBA" id="ARBA00022989"/>
    </source>
</evidence>
<reference evidence="6" key="1">
    <citation type="submission" date="2014-08" db="EMBL/GenBank/DDBJ databases">
        <authorList>
            <person name="Murali S."/>
            <person name="Richards S."/>
            <person name="Bandaranaike D."/>
            <person name="Bellair M."/>
            <person name="Blankenburg K."/>
            <person name="Chao H."/>
            <person name="Dinh H."/>
            <person name="Doddapaneni H."/>
            <person name="Dugan-Rocha S."/>
            <person name="Elkadiri S."/>
            <person name="Gnanaolivu R."/>
            <person name="Hughes D."/>
            <person name="Lee S."/>
            <person name="Li M."/>
            <person name="Ming W."/>
            <person name="Munidasa M."/>
            <person name="Muniz J."/>
            <person name="Nguyen L."/>
            <person name="Osuji N."/>
            <person name="Pu L.-L."/>
            <person name="Puazo M."/>
            <person name="Skinner E."/>
            <person name="Qu C."/>
            <person name="Quiroz J."/>
            <person name="Raj R."/>
            <person name="Weissenberger G."/>
            <person name="Xin Y."/>
            <person name="Zou X."/>
            <person name="Han Y."/>
            <person name="Worley K."/>
            <person name="Muzny D."/>
            <person name="Gibbs R."/>
        </authorList>
    </citation>
    <scope>NUCLEOTIDE SEQUENCE</scope>
    <source>
        <strain evidence="6">HAZT.00-mixed</strain>
        <tissue evidence="6">Whole organism</tissue>
    </source>
</reference>
<dbReference type="InterPro" id="IPR013636">
    <property type="entry name" value="ARMH3_C"/>
</dbReference>
<dbReference type="Proteomes" id="UP000711488">
    <property type="component" value="Unassembled WGS sequence"/>
</dbReference>
<gene>
    <name evidence="6" type="ORF">HAZT_HAZT000726</name>
</gene>
<reference evidence="6" key="2">
    <citation type="journal article" date="2018" name="Environ. Sci. Technol.">
        <title>The Toxicogenome of Hyalella azteca: A Model for Sediment Ecotoxicology and Evolutionary Toxicology.</title>
        <authorList>
            <person name="Poynton H.C."/>
            <person name="Hasenbein S."/>
            <person name="Benoit J.B."/>
            <person name="Sepulveda M.S."/>
            <person name="Poelchau M.F."/>
            <person name="Hughes D.S.T."/>
            <person name="Murali S.C."/>
            <person name="Chen S."/>
            <person name="Glastad K.M."/>
            <person name="Goodisman M.A.D."/>
            <person name="Werren J.H."/>
            <person name="Vineis J.H."/>
            <person name="Bowen J.L."/>
            <person name="Friedrich M."/>
            <person name="Jones J."/>
            <person name="Robertson H.M."/>
            <person name="Feyereisen R."/>
            <person name="Mechler-Hickson A."/>
            <person name="Mathers N."/>
            <person name="Lee C.E."/>
            <person name="Colbourne J.K."/>
            <person name="Biales A."/>
            <person name="Johnston J.S."/>
            <person name="Wellborn G.A."/>
            <person name="Rosendale A.J."/>
            <person name="Cridge A.G."/>
            <person name="Munoz-Torres M.C."/>
            <person name="Bain P.A."/>
            <person name="Manny A.R."/>
            <person name="Major K.M."/>
            <person name="Lambert F.N."/>
            <person name="Vulpe C.D."/>
            <person name="Tuck P."/>
            <person name="Blalock B.J."/>
            <person name="Lin Y.Y."/>
            <person name="Smith M.E."/>
            <person name="Ochoa-Acuna H."/>
            <person name="Chen M.M."/>
            <person name="Childers C.P."/>
            <person name="Qu J."/>
            <person name="Dugan S."/>
            <person name="Lee S.L."/>
            <person name="Chao H."/>
            <person name="Dinh H."/>
            <person name="Han Y."/>
            <person name="Doddapaneni H."/>
            <person name="Worley K.C."/>
            <person name="Muzny D.M."/>
            <person name="Gibbs R.A."/>
            <person name="Richards S."/>
        </authorList>
    </citation>
    <scope>NUCLEOTIDE SEQUENCE</scope>
    <source>
        <strain evidence="6">HAZT.00-mixed</strain>
        <tissue evidence="6">Whole organism</tissue>
    </source>
</reference>
<dbReference type="OrthoDB" id="2012278at2759"/>
<proteinExistence type="predicted"/>
<accession>A0A6A0GRB4</accession>
<evidence type="ECO:0000256" key="2">
    <source>
        <dbReference type="ARBA" id="ARBA00022692"/>
    </source>
</evidence>
<dbReference type="AlphaFoldDB" id="A0A6A0GRB4"/>
<dbReference type="GO" id="GO:0005829">
    <property type="term" value="C:cytosol"/>
    <property type="evidence" value="ECO:0007669"/>
    <property type="project" value="TreeGrafter"/>
</dbReference>
<dbReference type="InterPro" id="IPR039868">
    <property type="entry name" value="ARMD3-like"/>
</dbReference>
<evidence type="ECO:0000256" key="1">
    <source>
        <dbReference type="ARBA" id="ARBA00004370"/>
    </source>
</evidence>
<comment type="caution">
    <text evidence="6">The sequence shown here is derived from an EMBL/GenBank/DDBJ whole genome shotgun (WGS) entry which is preliminary data.</text>
</comment>
<keyword evidence="3" id="KW-1133">Transmembrane helix</keyword>
<dbReference type="Pfam" id="PF08427">
    <property type="entry name" value="ARMH3_C"/>
    <property type="match status" value="1"/>
</dbReference>